<dbReference type="AlphaFoldDB" id="A0AAE0GB12"/>
<dbReference type="Proteomes" id="UP001190700">
    <property type="component" value="Unassembled WGS sequence"/>
</dbReference>
<accession>A0AAE0GB12</accession>
<organism evidence="2 3">
    <name type="scientific">Cymbomonas tetramitiformis</name>
    <dbReference type="NCBI Taxonomy" id="36881"/>
    <lineage>
        <taxon>Eukaryota</taxon>
        <taxon>Viridiplantae</taxon>
        <taxon>Chlorophyta</taxon>
        <taxon>Pyramimonadophyceae</taxon>
        <taxon>Pyramimonadales</taxon>
        <taxon>Pyramimonadaceae</taxon>
        <taxon>Cymbomonas</taxon>
    </lineage>
</organism>
<evidence type="ECO:0000313" key="3">
    <source>
        <dbReference type="Proteomes" id="UP001190700"/>
    </source>
</evidence>
<name>A0AAE0GB12_9CHLO</name>
<feature type="domain" description="PiggyBac transposable element-derived protein" evidence="1">
    <location>
        <begin position="28"/>
        <end position="168"/>
    </location>
</feature>
<evidence type="ECO:0000313" key="2">
    <source>
        <dbReference type="EMBL" id="KAK3274723.1"/>
    </source>
</evidence>
<comment type="caution">
    <text evidence="2">The sequence shown here is derived from an EMBL/GenBank/DDBJ whole genome shotgun (WGS) entry which is preliminary data.</text>
</comment>
<dbReference type="EMBL" id="LGRX02007557">
    <property type="protein sequence ID" value="KAK3274723.1"/>
    <property type="molecule type" value="Genomic_DNA"/>
</dbReference>
<dbReference type="PANTHER" id="PTHR46599:SF3">
    <property type="entry name" value="PIGGYBAC TRANSPOSABLE ELEMENT-DERIVED PROTEIN 4"/>
    <property type="match status" value="1"/>
</dbReference>
<keyword evidence="3" id="KW-1185">Reference proteome</keyword>
<evidence type="ECO:0000259" key="1">
    <source>
        <dbReference type="Pfam" id="PF13843"/>
    </source>
</evidence>
<proteinExistence type="predicted"/>
<protein>
    <recommendedName>
        <fullName evidence="1">PiggyBac transposable element-derived protein domain-containing protein</fullName>
    </recommendedName>
</protein>
<dbReference type="InterPro" id="IPR029526">
    <property type="entry name" value="PGBD"/>
</dbReference>
<gene>
    <name evidence="2" type="ORF">CYMTET_17106</name>
</gene>
<sequence length="189" mass="22148">MRYNFTKPTTSFVFGDSRVIQAIPGGYPRFKEMKAFFHLQDPRAPQPEGKPFWKVEPLLEVLRVNSEELLDLGPDVSLDEQDCGFQGRSALKDKIKFKAEGDGFLADCICQDGYTWTFHFRHDPTPLPLTQKDASDLHNRCLMLVKRLKFEWTRMWMDNLFVSRRFFQWGYTEKVLETAEQAVGTRCRR</sequence>
<reference evidence="2 3" key="1">
    <citation type="journal article" date="2015" name="Genome Biol. Evol.">
        <title>Comparative Genomics of a Bacterivorous Green Alga Reveals Evolutionary Causalities and Consequences of Phago-Mixotrophic Mode of Nutrition.</title>
        <authorList>
            <person name="Burns J.A."/>
            <person name="Paasch A."/>
            <person name="Narechania A."/>
            <person name="Kim E."/>
        </authorList>
    </citation>
    <scope>NUCLEOTIDE SEQUENCE [LARGE SCALE GENOMIC DNA]</scope>
    <source>
        <strain evidence="2 3">PLY_AMNH</strain>
    </source>
</reference>
<dbReference type="Pfam" id="PF13843">
    <property type="entry name" value="DDE_Tnp_1_7"/>
    <property type="match status" value="1"/>
</dbReference>
<dbReference type="PANTHER" id="PTHR46599">
    <property type="entry name" value="PIGGYBAC TRANSPOSABLE ELEMENT-DERIVED PROTEIN 4"/>
    <property type="match status" value="1"/>
</dbReference>